<dbReference type="EMBL" id="AP022612">
    <property type="protein sequence ID" value="BBZ35361.1"/>
    <property type="molecule type" value="Genomic_DNA"/>
</dbReference>
<dbReference type="Proteomes" id="UP000466931">
    <property type="component" value="Chromosome"/>
</dbReference>
<dbReference type="PANTHER" id="PTHR43646:SF2">
    <property type="entry name" value="GLYCOSYLTRANSFERASE 2-LIKE DOMAIN-CONTAINING PROTEIN"/>
    <property type="match status" value="1"/>
</dbReference>
<organism evidence="11 12">
    <name type="scientific">Mycolicibacterium confluentis</name>
    <dbReference type="NCBI Taxonomy" id="28047"/>
    <lineage>
        <taxon>Bacteria</taxon>
        <taxon>Bacillati</taxon>
        <taxon>Actinomycetota</taxon>
        <taxon>Actinomycetes</taxon>
        <taxon>Mycobacteriales</taxon>
        <taxon>Mycobacteriaceae</taxon>
        <taxon>Mycolicibacterium</taxon>
    </lineage>
</organism>
<evidence type="ECO:0000256" key="5">
    <source>
        <dbReference type="ARBA" id="ARBA00023136"/>
    </source>
</evidence>
<comment type="subcellular location">
    <subcellularLocation>
        <location evidence="1">Cell membrane</location>
    </subcellularLocation>
</comment>
<dbReference type="InterPro" id="IPR029044">
    <property type="entry name" value="Nucleotide-diphossugar_trans"/>
</dbReference>
<feature type="domain" description="Glycosyltransferase 2-like" evidence="10">
    <location>
        <begin position="21"/>
        <end position="182"/>
    </location>
</feature>
<keyword evidence="3" id="KW-0328">Glycosyltransferase</keyword>
<evidence type="ECO:0000256" key="8">
    <source>
        <dbReference type="ARBA" id="ARBA00038120"/>
    </source>
</evidence>
<name>A0A7I7Y2X6_9MYCO</name>
<evidence type="ECO:0000256" key="4">
    <source>
        <dbReference type="ARBA" id="ARBA00022679"/>
    </source>
</evidence>
<comment type="pathway">
    <text evidence="7">Carotenoid biosynthesis; staphyloxanthin biosynthesis; staphyloxanthin from farnesyl diphosphate: step 4/5.</text>
</comment>
<evidence type="ECO:0000256" key="9">
    <source>
        <dbReference type="ARBA" id="ARBA00040345"/>
    </source>
</evidence>
<reference evidence="11" key="1">
    <citation type="journal article" date="2019" name="Emerg. Microbes Infect.">
        <title>Comprehensive subspecies identification of 175 nontuberculous mycobacteria species based on 7547 genomic profiles.</title>
        <authorList>
            <person name="Matsumoto Y."/>
            <person name="Kinjo T."/>
            <person name="Motooka D."/>
            <person name="Nabeya D."/>
            <person name="Jung N."/>
            <person name="Uechi K."/>
            <person name="Horii T."/>
            <person name="Iida T."/>
            <person name="Fujita J."/>
            <person name="Nakamura S."/>
        </authorList>
    </citation>
    <scope>NUCLEOTIDE SEQUENCE [LARGE SCALE GENOMIC DNA]</scope>
    <source>
        <strain evidence="11">JCM 13671</strain>
    </source>
</reference>
<dbReference type="PANTHER" id="PTHR43646">
    <property type="entry name" value="GLYCOSYLTRANSFERASE"/>
    <property type="match status" value="1"/>
</dbReference>
<evidence type="ECO:0000256" key="7">
    <source>
        <dbReference type="ARBA" id="ARBA00037904"/>
    </source>
</evidence>
<keyword evidence="2" id="KW-1003">Cell membrane</keyword>
<keyword evidence="4 11" id="KW-0808">Transferase</keyword>
<evidence type="ECO:0000256" key="1">
    <source>
        <dbReference type="ARBA" id="ARBA00004236"/>
    </source>
</evidence>
<dbReference type="Pfam" id="PF00535">
    <property type="entry name" value="Glycos_transf_2"/>
    <property type="match status" value="1"/>
</dbReference>
<protein>
    <recommendedName>
        <fullName evidence="9">4,4'-diaponeurosporenoate glycosyltransferase</fullName>
    </recommendedName>
</protein>
<evidence type="ECO:0000256" key="2">
    <source>
        <dbReference type="ARBA" id="ARBA00022475"/>
    </source>
</evidence>
<evidence type="ECO:0000313" key="12">
    <source>
        <dbReference type="Proteomes" id="UP000466931"/>
    </source>
</evidence>
<dbReference type="GO" id="GO:0005886">
    <property type="term" value="C:plasma membrane"/>
    <property type="evidence" value="ECO:0007669"/>
    <property type="project" value="UniProtKB-SubCell"/>
</dbReference>
<sequence length="248" mass="26815">METVANGYLSAMSVVYQRAAVVIPAHNEAEHLPLCLRAVLTAATRASLPVSVVAVLDDCDDGTEAAAASFGSAVEVVMTDVGNVGAARAAGFHRARELHPGGPTWFATTDADSVVDPDWLVRQLRADADMVLGVVRVSNWRGLPPDVVRRYLARYRARRHPDGHGHVHGANMGFRADAYWDVGGFRALPTGEDVDLVDRFEAASLRIRRDTRLSVATSSRLTGRAPRGFARHLRDLTDGSPVRVKDSV</sequence>
<evidence type="ECO:0000256" key="3">
    <source>
        <dbReference type="ARBA" id="ARBA00022676"/>
    </source>
</evidence>
<dbReference type="InterPro" id="IPR001173">
    <property type="entry name" value="Glyco_trans_2-like"/>
</dbReference>
<evidence type="ECO:0000313" key="11">
    <source>
        <dbReference type="EMBL" id="BBZ35361.1"/>
    </source>
</evidence>
<dbReference type="SUPFAM" id="SSF53448">
    <property type="entry name" value="Nucleotide-diphospho-sugar transferases"/>
    <property type="match status" value="1"/>
</dbReference>
<dbReference type="AlphaFoldDB" id="A0A7I7Y2X6"/>
<comment type="function">
    <text evidence="6">Catalyzes the glycosylation of 4,4'-diaponeurosporenoate, i.e. the esterification of glucose at the C1'' position with the carboxyl group of 4,4'-diaponeurosporenic acid, to form glycosyl-4,4'-diaponeurosporenoate. This is a step in the biosynthesis of staphyloxanthin, an orange pigment present in most staphylococci strains.</text>
</comment>
<accession>A0A7I7Y2X6</accession>
<keyword evidence="12" id="KW-1185">Reference proteome</keyword>
<keyword evidence="5" id="KW-0472">Membrane</keyword>
<proteinExistence type="inferred from homology"/>
<dbReference type="GO" id="GO:0016757">
    <property type="term" value="F:glycosyltransferase activity"/>
    <property type="evidence" value="ECO:0007669"/>
    <property type="project" value="UniProtKB-KW"/>
</dbReference>
<reference evidence="11" key="2">
    <citation type="submission" date="2020-02" db="EMBL/GenBank/DDBJ databases">
        <authorList>
            <person name="Matsumoto Y."/>
            <person name="Motooka D."/>
            <person name="Nakamura S."/>
        </authorList>
    </citation>
    <scope>NUCLEOTIDE SEQUENCE</scope>
    <source>
        <strain evidence="11">JCM 13671</strain>
    </source>
</reference>
<dbReference type="Gene3D" id="3.90.550.10">
    <property type="entry name" value="Spore Coat Polysaccharide Biosynthesis Protein SpsA, Chain A"/>
    <property type="match status" value="1"/>
</dbReference>
<evidence type="ECO:0000259" key="10">
    <source>
        <dbReference type="Pfam" id="PF00535"/>
    </source>
</evidence>
<comment type="similarity">
    <text evidence="8">Belongs to the glycosyltransferase 2 family. CrtQ subfamily.</text>
</comment>
<gene>
    <name evidence="11" type="ORF">MCNF_39660</name>
</gene>
<evidence type="ECO:0000256" key="6">
    <source>
        <dbReference type="ARBA" id="ARBA00037281"/>
    </source>
</evidence>